<feature type="transmembrane region" description="Helical" evidence="1">
    <location>
        <begin position="124"/>
        <end position="148"/>
    </location>
</feature>
<feature type="transmembrane region" description="Helical" evidence="1">
    <location>
        <begin position="20"/>
        <end position="42"/>
    </location>
</feature>
<dbReference type="Pfam" id="PF12679">
    <property type="entry name" value="ABC2_membrane_2"/>
    <property type="match status" value="1"/>
</dbReference>
<sequence length="292" mass="31382">MNTLRIARLTFREAVRRKALYGAIAMTIVFLVLYGWGVGAAVREMAEDTGTAGIQRQAAQVGIDTTILAMGQLFVAGLFAVSNIASLLAIFMASGTIAQEVDQGTLYAILSKPLARWQVVVGKWLGGAAMLAVYVATTSLATAAIVYWRAGFWPDRLLEGILLLIAKMSLLHAVTLLGSVLWPAITAGIVMFILYSVTNVTGLLEQVGRELESEAMVRIGIVGSLVLPADALWKMASYAVQPPNPLIALGIRTMIGPFMVLHPPSIWMGVYAMAYLAAALGAAVWRFSRRDL</sequence>
<accession>A0A6J4K990</accession>
<reference evidence="2" key="1">
    <citation type="submission" date="2020-02" db="EMBL/GenBank/DDBJ databases">
        <authorList>
            <person name="Meier V. D."/>
        </authorList>
    </citation>
    <scope>NUCLEOTIDE SEQUENCE</scope>
    <source>
        <strain evidence="2">AVDCRST_MAG77</strain>
    </source>
</reference>
<evidence type="ECO:0000313" key="2">
    <source>
        <dbReference type="EMBL" id="CAA9298968.1"/>
    </source>
</evidence>
<feature type="transmembrane region" description="Helical" evidence="1">
    <location>
        <begin position="268"/>
        <end position="287"/>
    </location>
</feature>
<protein>
    <recommendedName>
        <fullName evidence="3">ABC transporter permease</fullName>
    </recommendedName>
</protein>
<feature type="transmembrane region" description="Helical" evidence="1">
    <location>
        <begin position="169"/>
        <end position="195"/>
    </location>
</feature>
<dbReference type="PANTHER" id="PTHR43471:SF10">
    <property type="entry name" value="SLL1107 PROTEIN"/>
    <property type="match status" value="1"/>
</dbReference>
<evidence type="ECO:0000256" key="1">
    <source>
        <dbReference type="SAM" id="Phobius"/>
    </source>
</evidence>
<gene>
    <name evidence="2" type="ORF">AVDCRST_MAG77-5449</name>
</gene>
<dbReference type="EMBL" id="CADCTC010000285">
    <property type="protein sequence ID" value="CAA9298968.1"/>
    <property type="molecule type" value="Genomic_DNA"/>
</dbReference>
<keyword evidence="1" id="KW-0812">Transmembrane</keyword>
<dbReference type="GO" id="GO:0140359">
    <property type="term" value="F:ABC-type transporter activity"/>
    <property type="evidence" value="ECO:0007669"/>
    <property type="project" value="InterPro"/>
</dbReference>
<proteinExistence type="predicted"/>
<feature type="transmembrane region" description="Helical" evidence="1">
    <location>
        <begin position="73"/>
        <end position="93"/>
    </location>
</feature>
<dbReference type="GO" id="GO:0005886">
    <property type="term" value="C:plasma membrane"/>
    <property type="evidence" value="ECO:0007669"/>
    <property type="project" value="UniProtKB-SubCell"/>
</dbReference>
<feature type="transmembrane region" description="Helical" evidence="1">
    <location>
        <begin position="215"/>
        <end position="233"/>
    </location>
</feature>
<dbReference type="PANTHER" id="PTHR43471">
    <property type="entry name" value="ABC TRANSPORTER PERMEASE"/>
    <property type="match status" value="1"/>
</dbReference>
<evidence type="ECO:0008006" key="3">
    <source>
        <dbReference type="Google" id="ProtNLM"/>
    </source>
</evidence>
<dbReference type="AlphaFoldDB" id="A0A6J4K990"/>
<organism evidence="2">
    <name type="scientific">uncultured Chloroflexota bacterium</name>
    <dbReference type="NCBI Taxonomy" id="166587"/>
    <lineage>
        <taxon>Bacteria</taxon>
        <taxon>Bacillati</taxon>
        <taxon>Chloroflexota</taxon>
        <taxon>environmental samples</taxon>
    </lineage>
</organism>
<name>A0A6J4K990_9CHLR</name>
<keyword evidence="1" id="KW-1133">Transmembrane helix</keyword>
<keyword evidence="1" id="KW-0472">Membrane</keyword>